<evidence type="ECO:0000256" key="12">
    <source>
        <dbReference type="ARBA" id="ARBA00024173"/>
    </source>
</evidence>
<dbReference type="Gene3D" id="1.20.5.110">
    <property type="match status" value="1"/>
</dbReference>
<feature type="transmembrane region" description="Helical" evidence="17">
    <location>
        <begin position="192"/>
        <end position="211"/>
    </location>
</feature>
<dbReference type="CDD" id="cd15866">
    <property type="entry name" value="R-SNARE_SEC22"/>
    <property type="match status" value="1"/>
</dbReference>
<evidence type="ECO:0000256" key="13">
    <source>
        <dbReference type="ARBA" id="ARBA00024188"/>
    </source>
</evidence>
<evidence type="ECO:0000256" key="2">
    <source>
        <dbReference type="ARBA" id="ARBA00004223"/>
    </source>
</evidence>
<feature type="compositionally biased region" description="Basic and acidic residues" evidence="16">
    <location>
        <begin position="333"/>
        <end position="342"/>
    </location>
</feature>
<dbReference type="FunFam" id="3.30.450.50:FF:000004">
    <property type="entry name" value="vesicle-trafficking protein SEC22b"/>
    <property type="match status" value="1"/>
</dbReference>
<dbReference type="PANTHER" id="PTHR45837">
    <property type="entry name" value="VESICLE-TRAFFICKING PROTEIN SEC22B"/>
    <property type="match status" value="1"/>
</dbReference>
<sequence length="730" mass="81489">MLFMTWIARVGDGLPLAASIPEDEESGRGVLDYQNQAKMLFRKMNQQSPSKCTIETGSHFFHYLIHQDVCYLVLCEQSYSKKLAFSFLEDLAQEFSSLYGKKVQSVNRPYSFIEFDTYIQKARRSFMDSRTRRNLTAINTELQDVQRIMVRNIDDVLQRGSLLSDLDNKAQTLSLSSQRYKKDARNLNMQSTYAKIGAAAIVLLVFVLYFWKGIVRQEIPGTVRIVLSAADPQRTKNQVVYSIPDRCFIPLIPENSSVELFDQTSSSVYVEPTNVSDTAFNQVAEIRQEVDAGTSDADDTVSEAYDGDRSIDTAAAPGTAGANNSSNAALDSSRSDHGAMTEREEDPLELLTGVKSLVKRKGAKGINHFSYCDRATQTTVPPIRSHAIQTEAPPRVSFTALTNAWIIHDAYRQDLAAQQQKIQQQALINNAVEAVNKGGVPSTTSSSTVPIGSAPDISVAVTTPSAAPPVIFQPTGETALSPAGVSRLDATAHVIERMLNQNTYDDIAQDFKYWEDAADEYREPEGTLMPLWRFTPPATLLRMFEENGSMRNAVPSHITAICWNPHYKDLFAIGLGSRQLWPVSNEGEILNWGPVNAHQGPIYTVQWNPFHHQVFITCGTDWLVKIWDQRENSTAFACMSSNGKVLIYDLNICLHKPLCSQRITPQRRAQPTILSFAPFHPVILVGDDKGHVTCLKLSPNLRKVSRVPESSRAIEVEMDKLERVITLMKR</sequence>
<dbReference type="InterPro" id="IPR044565">
    <property type="entry name" value="Sec22"/>
</dbReference>
<evidence type="ECO:0000256" key="10">
    <source>
        <dbReference type="ARBA" id="ARBA00023054"/>
    </source>
</evidence>
<dbReference type="PROSITE" id="PS50294">
    <property type="entry name" value="WD_REPEATS_REGION"/>
    <property type="match status" value="1"/>
</dbReference>
<dbReference type="InterPro" id="IPR036322">
    <property type="entry name" value="WD40_repeat_dom_sf"/>
</dbReference>
<accession>A0A4Y7LVM4</accession>
<name>A0A4Y7LVM4_9CRUS</name>
<dbReference type="SUPFAM" id="SSF50978">
    <property type="entry name" value="WD40 repeat-like"/>
    <property type="match status" value="1"/>
</dbReference>
<keyword evidence="5 17" id="KW-0812">Transmembrane</keyword>
<dbReference type="SUPFAM" id="SSF64356">
    <property type="entry name" value="SNARE-like"/>
    <property type="match status" value="1"/>
</dbReference>
<keyword evidence="9" id="KW-0333">Golgi apparatus</keyword>
<reference evidence="21" key="1">
    <citation type="submission" date="2018-08" db="EMBL/GenBank/DDBJ databases">
        <authorList>
            <person name="Cornetti L."/>
        </authorList>
    </citation>
    <scope>NUCLEOTIDE SEQUENCE</scope>
    <source>
        <strain evidence="20">CA-CBC-31</strain>
        <strain evidence="21">CA-CBC-34</strain>
        <strain evidence="22">CA-CBC-37</strain>
        <strain evidence="23">CA-CBC-38</strain>
    </source>
</reference>
<comment type="similarity">
    <text evidence="3">Belongs to the synaptobrevin family.</text>
</comment>
<evidence type="ECO:0000313" key="21">
    <source>
        <dbReference type="EMBL" id="SVE71403.1"/>
    </source>
</evidence>
<dbReference type="PROSITE" id="PS50859">
    <property type="entry name" value="LONGIN"/>
    <property type="match status" value="1"/>
</dbReference>
<keyword evidence="6" id="KW-0256">Endoplasmic reticulum</keyword>
<keyword evidence="10 15" id="KW-0175">Coiled coil</keyword>
<evidence type="ECO:0000256" key="14">
    <source>
        <dbReference type="PROSITE-ProRule" id="PRU00221"/>
    </source>
</evidence>
<feature type="compositionally biased region" description="Low complexity" evidence="16">
    <location>
        <begin position="313"/>
        <end position="329"/>
    </location>
</feature>
<feature type="region of interest" description="Disordered" evidence="16">
    <location>
        <begin position="310"/>
        <end position="347"/>
    </location>
</feature>
<evidence type="ECO:0000256" key="4">
    <source>
        <dbReference type="ARBA" id="ARBA00022448"/>
    </source>
</evidence>
<gene>
    <name evidence="21" type="primary">EOG090X0HBC</name>
</gene>
<dbReference type="AlphaFoldDB" id="A0A4Y7LVM4"/>
<dbReference type="EMBL" id="LR003044">
    <property type="protein sequence ID" value="SVE72663.1"/>
    <property type="molecule type" value="mRNA"/>
</dbReference>
<evidence type="ECO:0000313" key="23">
    <source>
        <dbReference type="EMBL" id="SVE72663.1"/>
    </source>
</evidence>
<organism evidence="21">
    <name type="scientific">Daphnia similis</name>
    <dbReference type="NCBI Taxonomy" id="35528"/>
    <lineage>
        <taxon>Eukaryota</taxon>
        <taxon>Metazoa</taxon>
        <taxon>Ecdysozoa</taxon>
        <taxon>Arthropoda</taxon>
        <taxon>Crustacea</taxon>
        <taxon>Branchiopoda</taxon>
        <taxon>Diplostraca</taxon>
        <taxon>Cladocera</taxon>
        <taxon>Anomopoda</taxon>
        <taxon>Daphniidae</taxon>
        <taxon>Daphnia</taxon>
        <taxon>Daphnia similis group</taxon>
    </lineage>
</organism>
<evidence type="ECO:0000256" key="1">
    <source>
        <dbReference type="ARBA" id="ARBA00004163"/>
    </source>
</evidence>
<proteinExistence type="evidence at transcript level"/>
<dbReference type="EMBL" id="LR001784">
    <property type="protein sequence ID" value="SVE71403.1"/>
    <property type="molecule type" value="mRNA"/>
</dbReference>
<keyword evidence="4" id="KW-0813">Transport</keyword>
<comment type="subcellular location">
    <subcellularLocation>
        <location evidence="1">Endoplasmic reticulum membrane</location>
        <topology evidence="1">Single-pass type IV membrane protein</topology>
    </subcellularLocation>
    <subcellularLocation>
        <location evidence="13">Golgi apparatus</location>
        <location evidence="13">cis-Golgi network membrane</location>
    </subcellularLocation>
    <subcellularLocation>
        <location evidence="2">Melanosome</location>
    </subcellularLocation>
</comment>
<dbReference type="Pfam" id="PF13774">
    <property type="entry name" value="Longin"/>
    <property type="match status" value="1"/>
</dbReference>
<evidence type="ECO:0000256" key="9">
    <source>
        <dbReference type="ARBA" id="ARBA00023034"/>
    </source>
</evidence>
<dbReference type="EMBL" id="LR001155">
    <property type="protein sequence ID" value="SVE70774.1"/>
    <property type="molecule type" value="mRNA"/>
</dbReference>
<evidence type="ECO:0000256" key="11">
    <source>
        <dbReference type="ARBA" id="ARBA00023136"/>
    </source>
</evidence>
<dbReference type="GO" id="GO:0006890">
    <property type="term" value="P:retrograde vesicle-mediated transport, Golgi to endoplasmic reticulum"/>
    <property type="evidence" value="ECO:0007669"/>
    <property type="project" value="InterPro"/>
</dbReference>
<comment type="function">
    <text evidence="12">SNARE involved in targeting and fusion of ER-derived transport vesicles with the Golgi complex as well as Golgi-derived retrograde transport vesicles with the ER.</text>
</comment>
<evidence type="ECO:0000256" key="15">
    <source>
        <dbReference type="PROSITE-ProRule" id="PRU00290"/>
    </source>
</evidence>
<keyword evidence="8 17" id="KW-1133">Transmembrane helix</keyword>
<keyword evidence="11 17" id="KW-0472">Membrane</keyword>
<dbReference type="GO" id="GO:0006888">
    <property type="term" value="P:endoplasmic reticulum to Golgi vesicle-mediated transport"/>
    <property type="evidence" value="ECO:0007669"/>
    <property type="project" value="InterPro"/>
</dbReference>
<dbReference type="InterPro" id="IPR010908">
    <property type="entry name" value="Longin_dom"/>
</dbReference>
<dbReference type="InterPro" id="IPR015943">
    <property type="entry name" value="WD40/YVTN_repeat-like_dom_sf"/>
</dbReference>
<evidence type="ECO:0000259" key="18">
    <source>
        <dbReference type="PROSITE" id="PS50859"/>
    </source>
</evidence>
<dbReference type="EMBL" id="LR002417">
    <property type="protein sequence ID" value="SVE72036.1"/>
    <property type="molecule type" value="mRNA"/>
</dbReference>
<dbReference type="SMART" id="SM01270">
    <property type="entry name" value="Longin"/>
    <property type="match status" value="1"/>
</dbReference>
<dbReference type="PROSITE" id="PS50082">
    <property type="entry name" value="WD_REPEATS_2"/>
    <property type="match status" value="1"/>
</dbReference>
<evidence type="ECO:0000256" key="5">
    <source>
        <dbReference type="ARBA" id="ARBA00022692"/>
    </source>
</evidence>
<dbReference type="PROSITE" id="PS50892">
    <property type="entry name" value="V_SNARE"/>
    <property type="match status" value="1"/>
</dbReference>
<evidence type="ECO:0000256" key="6">
    <source>
        <dbReference type="ARBA" id="ARBA00022824"/>
    </source>
</evidence>
<evidence type="ECO:0000256" key="16">
    <source>
        <dbReference type="SAM" id="MobiDB-lite"/>
    </source>
</evidence>
<evidence type="ECO:0000256" key="17">
    <source>
        <dbReference type="SAM" id="Phobius"/>
    </source>
</evidence>
<evidence type="ECO:0000313" key="22">
    <source>
        <dbReference type="EMBL" id="SVE72036.1"/>
    </source>
</evidence>
<evidence type="ECO:0000259" key="19">
    <source>
        <dbReference type="PROSITE" id="PS50892"/>
    </source>
</evidence>
<evidence type="ECO:0000256" key="8">
    <source>
        <dbReference type="ARBA" id="ARBA00022989"/>
    </source>
</evidence>
<protein>
    <submittedName>
        <fullName evidence="21">EOG090X0HBC</fullName>
    </submittedName>
</protein>
<dbReference type="SUPFAM" id="SSF58038">
    <property type="entry name" value="SNARE fusion complex"/>
    <property type="match status" value="1"/>
</dbReference>
<dbReference type="InterPro" id="IPR001680">
    <property type="entry name" value="WD40_rpt"/>
</dbReference>
<dbReference type="Pfam" id="PF00400">
    <property type="entry name" value="WD40"/>
    <property type="match status" value="1"/>
</dbReference>
<dbReference type="CDD" id="cd14824">
    <property type="entry name" value="Longin"/>
    <property type="match status" value="1"/>
</dbReference>
<evidence type="ECO:0000256" key="3">
    <source>
        <dbReference type="ARBA" id="ARBA00008025"/>
    </source>
</evidence>
<feature type="domain" description="Longin" evidence="18">
    <location>
        <begin position="6"/>
        <end position="119"/>
    </location>
</feature>
<dbReference type="InterPro" id="IPR042855">
    <property type="entry name" value="V_SNARE_CC"/>
</dbReference>
<dbReference type="Pfam" id="PF00957">
    <property type="entry name" value="Synaptobrevin"/>
    <property type="match status" value="1"/>
</dbReference>
<evidence type="ECO:0000256" key="7">
    <source>
        <dbReference type="ARBA" id="ARBA00022927"/>
    </source>
</evidence>
<dbReference type="GO" id="GO:0005484">
    <property type="term" value="F:SNAP receptor activity"/>
    <property type="evidence" value="ECO:0007669"/>
    <property type="project" value="InterPro"/>
</dbReference>
<feature type="repeat" description="WD" evidence="14">
    <location>
        <begin position="595"/>
        <end position="637"/>
    </location>
</feature>
<dbReference type="GO" id="GO:0005789">
    <property type="term" value="C:endoplasmic reticulum membrane"/>
    <property type="evidence" value="ECO:0007669"/>
    <property type="project" value="UniProtKB-SubCell"/>
</dbReference>
<keyword evidence="7" id="KW-0653">Protein transport</keyword>
<feature type="domain" description="V-SNARE coiled-coil homology" evidence="19">
    <location>
        <begin position="134"/>
        <end position="194"/>
    </location>
</feature>
<keyword evidence="14" id="KW-0853">WD repeat</keyword>
<evidence type="ECO:0000313" key="20">
    <source>
        <dbReference type="EMBL" id="SVE70774.1"/>
    </source>
</evidence>
<dbReference type="Gene3D" id="3.30.450.50">
    <property type="entry name" value="Longin domain"/>
    <property type="match status" value="1"/>
</dbReference>
<dbReference type="InterPro" id="IPR011012">
    <property type="entry name" value="Longin-like_dom_sf"/>
</dbReference>
<dbReference type="SMART" id="SM00320">
    <property type="entry name" value="WD40"/>
    <property type="match status" value="1"/>
</dbReference>
<dbReference type="Gene3D" id="2.130.10.10">
    <property type="entry name" value="YVTN repeat-like/Quinoprotein amine dehydrogenase"/>
    <property type="match status" value="1"/>
</dbReference>
<dbReference type="GO" id="GO:0005794">
    <property type="term" value="C:Golgi apparatus"/>
    <property type="evidence" value="ECO:0007669"/>
    <property type="project" value="UniProtKB-SubCell"/>
</dbReference>
<dbReference type="GO" id="GO:0015031">
    <property type="term" value="P:protein transport"/>
    <property type="evidence" value="ECO:0007669"/>
    <property type="project" value="UniProtKB-KW"/>
</dbReference>